<dbReference type="VEuPathDB" id="VectorBase:AATE006577"/>
<dbReference type="GO" id="GO:0006631">
    <property type="term" value="P:fatty acid metabolic process"/>
    <property type="evidence" value="ECO:0007669"/>
    <property type="project" value="UniProtKB-KW"/>
</dbReference>
<evidence type="ECO:0000256" key="7">
    <source>
        <dbReference type="ARBA" id="ARBA00022679"/>
    </source>
</evidence>
<keyword evidence="8" id="KW-0812">Transmembrane</keyword>
<dbReference type="InterPro" id="IPR023213">
    <property type="entry name" value="CAT-like_dom_sf"/>
</dbReference>
<evidence type="ECO:0000256" key="6">
    <source>
        <dbReference type="ARBA" id="ARBA00022448"/>
    </source>
</evidence>
<dbReference type="InterPro" id="IPR042231">
    <property type="entry name" value="Cho/carn_acyl_trans_2"/>
</dbReference>
<evidence type="ECO:0000256" key="8">
    <source>
        <dbReference type="ARBA" id="ARBA00022692"/>
    </source>
</evidence>
<evidence type="ECO:0000259" key="17">
    <source>
        <dbReference type="Pfam" id="PF16484"/>
    </source>
</evidence>
<dbReference type="GO" id="GO:0004095">
    <property type="term" value="F:carnitine O-palmitoyltransferase activity"/>
    <property type="evidence" value="ECO:0007669"/>
    <property type="project" value="UniProtKB-EC"/>
</dbReference>
<evidence type="ECO:0000256" key="15">
    <source>
        <dbReference type="ARBA" id="ARBA00048480"/>
    </source>
</evidence>
<dbReference type="PANTHER" id="PTHR22589">
    <property type="entry name" value="CARNITINE O-ACYLTRANSFERASE"/>
    <property type="match status" value="1"/>
</dbReference>
<dbReference type="PROSITE" id="PS00439">
    <property type="entry name" value="ACYLTRANSF_C_1"/>
    <property type="match status" value="1"/>
</dbReference>
<proteinExistence type="inferred from homology"/>
<dbReference type="InterPro" id="IPR039551">
    <property type="entry name" value="Cho/carn_acyl_trans"/>
</dbReference>
<dbReference type="GO" id="GO:0031966">
    <property type="term" value="C:mitochondrial membrane"/>
    <property type="evidence" value="ECO:0007669"/>
    <property type="project" value="UniProtKB-SubCell"/>
</dbReference>
<comment type="subcellular location">
    <subcellularLocation>
        <location evidence="1">Membrane</location>
        <topology evidence="1">Multi-pass membrane protein</topology>
    </subcellularLocation>
    <subcellularLocation>
        <location evidence="2">Mitochondrion membrane</location>
    </subcellularLocation>
</comment>
<evidence type="ECO:0000256" key="3">
    <source>
        <dbReference type="ARBA" id="ARBA00005005"/>
    </source>
</evidence>
<dbReference type="SUPFAM" id="SSF52540">
    <property type="entry name" value="P-loop containing nucleoside triphosphate hydrolases"/>
    <property type="match status" value="1"/>
</dbReference>
<dbReference type="Pfam" id="PF16484">
    <property type="entry name" value="CPT_N"/>
    <property type="match status" value="1"/>
</dbReference>
<keyword evidence="10" id="KW-1133">Transmembrane helix</keyword>
<dbReference type="FunFam" id="3.30.559.70:FF:000001">
    <property type="entry name" value="Carnitine O-palmitoyltransferase 1, liver isoform"/>
    <property type="match status" value="1"/>
</dbReference>
<dbReference type="Gene3D" id="3.30.559.10">
    <property type="entry name" value="Chloramphenicol acetyltransferase-like domain"/>
    <property type="match status" value="1"/>
</dbReference>
<feature type="domain" description="Carnitine O-palmitoyltransferase N-terminal" evidence="17">
    <location>
        <begin position="1"/>
        <end position="47"/>
    </location>
</feature>
<evidence type="ECO:0000256" key="14">
    <source>
        <dbReference type="ARBA" id="ARBA00023315"/>
    </source>
</evidence>
<keyword evidence="7" id="KW-0808">Transferase</keyword>
<keyword evidence="6" id="KW-0813">Transport</keyword>
<comment type="similarity">
    <text evidence="4">Belongs to the carnitine/choline acetyltransferase family.</text>
</comment>
<evidence type="ECO:0000256" key="2">
    <source>
        <dbReference type="ARBA" id="ARBA00004325"/>
    </source>
</evidence>
<dbReference type="Pfam" id="PF00755">
    <property type="entry name" value="Carn_acyltransf"/>
    <property type="match status" value="1"/>
</dbReference>
<feature type="domain" description="Choline/carnitine acyltransferase" evidence="16">
    <location>
        <begin position="174"/>
        <end position="748"/>
    </location>
</feature>
<organism evidence="18">
    <name type="scientific">Anopheles atroparvus</name>
    <name type="common">European mosquito</name>
    <dbReference type="NCBI Taxonomy" id="41427"/>
    <lineage>
        <taxon>Eukaryota</taxon>
        <taxon>Metazoa</taxon>
        <taxon>Ecdysozoa</taxon>
        <taxon>Arthropoda</taxon>
        <taxon>Hexapoda</taxon>
        <taxon>Insecta</taxon>
        <taxon>Pterygota</taxon>
        <taxon>Neoptera</taxon>
        <taxon>Endopterygota</taxon>
        <taxon>Diptera</taxon>
        <taxon>Nematocera</taxon>
        <taxon>Culicoidea</taxon>
        <taxon>Culicidae</taxon>
        <taxon>Anophelinae</taxon>
        <taxon>Anopheles</taxon>
    </lineage>
</organism>
<evidence type="ECO:0000256" key="4">
    <source>
        <dbReference type="ARBA" id="ARBA00005232"/>
    </source>
</evidence>
<evidence type="ECO:0000256" key="1">
    <source>
        <dbReference type="ARBA" id="ARBA00004141"/>
    </source>
</evidence>
<evidence type="ECO:0000313" key="18">
    <source>
        <dbReference type="EnsemblMetazoa" id="AATE006577-PA.1"/>
    </source>
</evidence>
<dbReference type="EC" id="2.3.1.21" evidence="5"/>
<dbReference type="FunFam" id="3.30.559.10:FF:000042">
    <property type="entry name" value="Carnitine Palmitoyl Transferase"/>
    <property type="match status" value="1"/>
</dbReference>
<evidence type="ECO:0000256" key="5">
    <source>
        <dbReference type="ARBA" id="ARBA00013243"/>
    </source>
</evidence>
<dbReference type="SUPFAM" id="SSF52777">
    <property type="entry name" value="CoA-dependent acyltransferases"/>
    <property type="match status" value="2"/>
</dbReference>
<dbReference type="InterPro" id="IPR027417">
    <property type="entry name" value="P-loop_NTPase"/>
</dbReference>
<dbReference type="STRING" id="41427.A0A182IW25"/>
<dbReference type="AlphaFoldDB" id="A0A182IW25"/>
<accession>A0A182IW25</accession>
<comment type="pathway">
    <text evidence="3">Lipid metabolism; fatty acid beta-oxidation.</text>
</comment>
<sequence length="1038" mass="118065">MAEAHSAVAFSFSITHEGWDINYDREVLDLVWQSGVRSWKKRLARFRTGVRNGVYPAHLQSLWLVIAIAIGLHFTHRHVPFDLVNKWLTVLPGDSLQWQLTACSLAGLVVWLSICYTMRYSLKLLLMYKGWMYEKRAPGSKVALKTRLWGLCVKILATWNKPGLYSFQGSLPRLPLPSVQETMSRYLRTVRPLLDDSNYQRMERLANEFQKGIATKLQRYLVLKSWWSTNYVSDWWEEYVYLRGRGALMVNSNFYGIDAIFMHPTKVQSARAASVVNLLLQFRRTVERQELEPILVQGLVPLCSWQYERIFNTVRAPGIESDKIIHYQDSNHIVVLYRACYYKVIIYHNGRLLRPCELQIQIEHILQQREEKPQPGEELLASLTAGDRTKWAQIRQTVFAKGVNRTSLHTVESAAFVLSLDEKPFEFDLAHPEKLDQFGRYLLHGNGHDRWFDKSFTVCVGSNGRIGFNAEHTWADAAVMSHIWEMLIMGETEQRYDENGNPVGIPEFEPPTPKRLTWDLNDKVALDAIDEAHLAAQKLLNDVDLRILVHDAYGKGLMKTCRLSPDAFIQMALQLAYYRDAGKFSLTYEASMTRLFREGRTETVRPCTIESAAWVKAMLNESVSVEERVRLLNAACERHQLGYQDAMCGKGIDRHLFCLYVVSKYLEIDSPFLQEVLSEPWRLSTSQTPHGQTSKMDLKKHPNCISAGGGFGPVADDGYGVSYIVAGEDLIFFHISSKKSCGTTGKSTLINRFLDRDDVPRPTLALEYSFGRRTASGQGAQKNICNVWELGSLANSSQLIEMPIRSHGLDTFSSLIMLDLSQPDRLWTDLESVLNGLKRAIAKNASQKQIEDMQNQTVQRVGKEHPDRATLELFPFPIIIVGGKYDVYQNLDSEIRKHVCRCLRSIAHTLGAALVFYSSKNSSLAKLTRDTMNHLGFGSPSNPFRTVTFDHGAPLVVPFGADSWERIGVTPSNSERIGLSYSTQIPQIPMANGILPDDPAKDAGFREPTIDEQRSQKDDELMYVLKDTEIRMKFEVVQ</sequence>
<dbReference type="Gene3D" id="6.10.250.1760">
    <property type="match status" value="1"/>
</dbReference>
<comment type="catalytic activity">
    <reaction evidence="15">
        <text>(R)-carnitine + hexadecanoyl-CoA = O-hexadecanoyl-(R)-carnitine + CoA</text>
        <dbReference type="Rhea" id="RHEA:12661"/>
        <dbReference type="ChEBI" id="CHEBI:16347"/>
        <dbReference type="ChEBI" id="CHEBI:17490"/>
        <dbReference type="ChEBI" id="CHEBI:57287"/>
        <dbReference type="ChEBI" id="CHEBI:57379"/>
        <dbReference type="EC" id="2.3.1.21"/>
    </reaction>
    <physiologicalReaction direction="left-to-right" evidence="15">
        <dbReference type="Rhea" id="RHEA:12662"/>
    </physiologicalReaction>
</comment>
<evidence type="ECO:0000256" key="12">
    <source>
        <dbReference type="ARBA" id="ARBA00023128"/>
    </source>
</evidence>
<keyword evidence="11" id="KW-0443">Lipid metabolism</keyword>
<dbReference type="PANTHER" id="PTHR22589:SF31">
    <property type="entry name" value="CARNITINE O-PALMITOYLTRANSFERASE"/>
    <property type="match status" value="1"/>
</dbReference>
<dbReference type="InterPro" id="IPR000542">
    <property type="entry name" value="Carn_acyl_trans"/>
</dbReference>
<evidence type="ECO:0000256" key="10">
    <source>
        <dbReference type="ARBA" id="ARBA00022989"/>
    </source>
</evidence>
<evidence type="ECO:0000259" key="16">
    <source>
        <dbReference type="Pfam" id="PF00755"/>
    </source>
</evidence>
<keyword evidence="13" id="KW-0472">Membrane</keyword>
<dbReference type="GO" id="GO:0009437">
    <property type="term" value="P:carnitine metabolic process"/>
    <property type="evidence" value="ECO:0007669"/>
    <property type="project" value="TreeGrafter"/>
</dbReference>
<dbReference type="InterPro" id="IPR032476">
    <property type="entry name" value="CPT_N"/>
</dbReference>
<reference evidence="18" key="1">
    <citation type="submission" date="2022-08" db="UniProtKB">
        <authorList>
            <consortium name="EnsemblMetazoa"/>
        </authorList>
    </citation>
    <scope>IDENTIFICATION</scope>
    <source>
        <strain evidence="18">EBRO</strain>
    </source>
</reference>
<dbReference type="Gene3D" id="3.30.559.70">
    <property type="entry name" value="Choline/Carnitine o-acyltransferase, domain 2"/>
    <property type="match status" value="1"/>
</dbReference>
<protein>
    <recommendedName>
        <fullName evidence="5">carnitine O-palmitoyltransferase</fullName>
        <ecNumber evidence="5">2.3.1.21</ecNumber>
    </recommendedName>
</protein>
<evidence type="ECO:0000256" key="13">
    <source>
        <dbReference type="ARBA" id="ARBA00023136"/>
    </source>
</evidence>
<name>A0A182IW25_ANOAO</name>
<evidence type="ECO:0000256" key="9">
    <source>
        <dbReference type="ARBA" id="ARBA00022832"/>
    </source>
</evidence>
<keyword evidence="9" id="KW-0276">Fatty acid metabolism</keyword>
<keyword evidence="12" id="KW-0496">Mitochondrion</keyword>
<dbReference type="EnsemblMetazoa" id="AATE006577-RA">
    <property type="protein sequence ID" value="AATE006577-PA.1"/>
    <property type="gene ID" value="AATE006577"/>
</dbReference>
<evidence type="ECO:0000256" key="11">
    <source>
        <dbReference type="ARBA" id="ARBA00023098"/>
    </source>
</evidence>
<keyword evidence="14" id="KW-0012">Acyltransferase</keyword>